<proteinExistence type="predicted"/>
<accession>A0ABV4WQE9</accession>
<keyword evidence="2" id="KW-1185">Reference proteome</keyword>
<gene>
    <name evidence="1" type="ORF">ACE1CA_22540</name>
</gene>
<dbReference type="Proteomes" id="UP001576780">
    <property type="component" value="Unassembled WGS sequence"/>
</dbReference>
<reference evidence="1 2" key="1">
    <citation type="submission" date="2024-09" db="EMBL/GenBank/DDBJ databases">
        <title>Floridaenema gen nov. (Aerosakkonemataceae, Aerosakkonematales ord. nov., Cyanobacteria) from benthic tropical and subtropical fresh waters, with the description of four new species.</title>
        <authorList>
            <person name="Moretto J.A."/>
            <person name="Berthold D.E."/>
            <person name="Lefler F.W."/>
            <person name="Huang I.-S."/>
            <person name="Laughinghouse H. IV."/>
        </authorList>
    </citation>
    <scope>NUCLEOTIDE SEQUENCE [LARGE SCALE GENOMIC DNA]</scope>
    <source>
        <strain evidence="1 2">BLCC-F167</strain>
    </source>
</reference>
<sequence>MVPLTGLAALKQFCASAHFSGLIYIQVSWNHRDKQGNFTVNPPTHWGKGENGELINYIYSGKITANKFIISRCQPSGKDSQGNTIWKPTGKQLNGFEYLKAQAEDGATIYFYPNQPSGGISNAHVGSSHLLFYEIDNLPLFEQWKRLNDLKTLTGLKPCAAVFSGGKSLHVYFRLSQEIDAETHWRRLNRKLTVIQESDPAINNPARAMRLPGMVRRNS</sequence>
<organism evidence="1 2">
    <name type="scientific">Floridaenema evergladense BLCC-F167</name>
    <dbReference type="NCBI Taxonomy" id="3153639"/>
    <lineage>
        <taxon>Bacteria</taxon>
        <taxon>Bacillati</taxon>
        <taxon>Cyanobacteriota</taxon>
        <taxon>Cyanophyceae</taxon>
        <taxon>Oscillatoriophycideae</taxon>
        <taxon>Aerosakkonematales</taxon>
        <taxon>Aerosakkonemataceae</taxon>
        <taxon>Floridanema</taxon>
        <taxon>Floridanema evergladense</taxon>
    </lineage>
</organism>
<comment type="caution">
    <text evidence="1">The sequence shown here is derived from an EMBL/GenBank/DDBJ whole genome shotgun (WGS) entry which is preliminary data.</text>
</comment>
<name>A0ABV4WQE9_9CYAN</name>
<dbReference type="Gene3D" id="3.30.70.1790">
    <property type="entry name" value="RepB DNA-primase, N-terminal domain"/>
    <property type="match status" value="1"/>
</dbReference>
<evidence type="ECO:0000313" key="2">
    <source>
        <dbReference type="Proteomes" id="UP001576780"/>
    </source>
</evidence>
<dbReference type="RefSeq" id="WP_413279667.1">
    <property type="nucleotide sequence ID" value="NZ_JBHFNT010000205.1"/>
</dbReference>
<protein>
    <submittedName>
        <fullName evidence="1">Uncharacterized protein</fullName>
    </submittedName>
</protein>
<dbReference type="EMBL" id="JBHFNT010000205">
    <property type="protein sequence ID" value="MFB2837315.1"/>
    <property type="molecule type" value="Genomic_DNA"/>
</dbReference>
<evidence type="ECO:0000313" key="1">
    <source>
        <dbReference type="EMBL" id="MFB2837315.1"/>
    </source>
</evidence>